<evidence type="ECO:0000313" key="2">
    <source>
        <dbReference type="Proteomes" id="UP000054874"/>
    </source>
</evidence>
<proteinExistence type="predicted"/>
<name>A0A0V8QA72_9FIRM</name>
<dbReference type="EMBL" id="LNAM01000219">
    <property type="protein sequence ID" value="KSV57487.1"/>
    <property type="molecule type" value="Genomic_DNA"/>
</dbReference>
<dbReference type="RefSeq" id="WP_058354298.1">
    <property type="nucleotide sequence ID" value="NZ_CABMMD010000219.1"/>
</dbReference>
<sequence length="311" mass="35882">MKQKSWMKRYGIHAVICTVIIAVAFGINRKINIDRSHVYTLSTGTIVLERLTEFKAESGKYIFKGWGFDPKNYSENTKCELILQDTETGEALWPTMDKNPEKQEIEERYVDGGDYTAGSFAGKITERKVDKDKAYEILLRYTSETKNEAGEAQPYIATVTTNDFLYQGEVTEYNPKTFVAPQIVGTTLEKELEGARLFHYFEEGMWVYIKGGKMYYVLDDEAFPLKRYPNGYMAVNWLSTNHDKIPEDYQQYGGGNADFEFMSCYVPELSFSNYKVAIREIPSQYTTVLYVRFHDRDSASAIFGIRKQLKE</sequence>
<dbReference type="Proteomes" id="UP000054874">
    <property type="component" value="Unassembled WGS sequence"/>
</dbReference>
<evidence type="ECO:0000313" key="1">
    <source>
        <dbReference type="EMBL" id="KSV57487.1"/>
    </source>
</evidence>
<comment type="caution">
    <text evidence="1">The sequence shown here is derived from an EMBL/GenBank/DDBJ whole genome shotgun (WGS) entry which is preliminary data.</text>
</comment>
<accession>A0A0V8QA72</accession>
<dbReference type="OrthoDB" id="1641940at2"/>
<gene>
    <name evidence="1" type="ORF">ASU35_04740</name>
</gene>
<reference evidence="1 2" key="1">
    <citation type="submission" date="2015-11" db="EMBL/GenBank/DDBJ databases">
        <title>Butyribacter intestini gen. nov., sp. nov., a butyric acid-producing bacterium of the family Lachnospiraceae isolated from the human faeces.</title>
        <authorList>
            <person name="Zou Y."/>
            <person name="Xue W."/>
            <person name="Luo G."/>
            <person name="Lv M."/>
        </authorList>
    </citation>
    <scope>NUCLEOTIDE SEQUENCE [LARGE SCALE GENOMIC DNA]</scope>
    <source>
        <strain evidence="1 2">ACET-33324</strain>
    </source>
</reference>
<dbReference type="STRING" id="290052.ASU35_04740"/>
<keyword evidence="2" id="KW-1185">Reference proteome</keyword>
<organism evidence="1 2">
    <name type="scientific">Acetivibrio ethanolgignens</name>
    <dbReference type="NCBI Taxonomy" id="290052"/>
    <lineage>
        <taxon>Bacteria</taxon>
        <taxon>Bacillati</taxon>
        <taxon>Bacillota</taxon>
        <taxon>Clostridia</taxon>
        <taxon>Eubacteriales</taxon>
        <taxon>Oscillospiraceae</taxon>
        <taxon>Acetivibrio</taxon>
    </lineage>
</organism>
<protein>
    <submittedName>
        <fullName evidence="1">Uncharacterized protein</fullName>
    </submittedName>
</protein>
<dbReference type="AlphaFoldDB" id="A0A0V8QA72"/>